<keyword evidence="2" id="KW-1185">Reference proteome</keyword>
<dbReference type="Gene3D" id="3.80.10.10">
    <property type="entry name" value="Ribonuclease Inhibitor"/>
    <property type="match status" value="1"/>
</dbReference>
<comment type="caution">
    <text evidence="1">The sequence shown here is derived from an EMBL/GenBank/DDBJ whole genome shotgun (WGS) entry which is preliminary data.</text>
</comment>
<organism evidence="1 2">
    <name type="scientific">Mycena sanguinolenta</name>
    <dbReference type="NCBI Taxonomy" id="230812"/>
    <lineage>
        <taxon>Eukaryota</taxon>
        <taxon>Fungi</taxon>
        <taxon>Dikarya</taxon>
        <taxon>Basidiomycota</taxon>
        <taxon>Agaricomycotina</taxon>
        <taxon>Agaricomycetes</taxon>
        <taxon>Agaricomycetidae</taxon>
        <taxon>Agaricales</taxon>
        <taxon>Marasmiineae</taxon>
        <taxon>Mycenaceae</taxon>
        <taxon>Mycena</taxon>
    </lineage>
</organism>
<evidence type="ECO:0008006" key="3">
    <source>
        <dbReference type="Google" id="ProtNLM"/>
    </source>
</evidence>
<evidence type="ECO:0000313" key="1">
    <source>
        <dbReference type="EMBL" id="KAF7363758.1"/>
    </source>
</evidence>
<evidence type="ECO:0000313" key="2">
    <source>
        <dbReference type="Proteomes" id="UP000623467"/>
    </source>
</evidence>
<accession>A0A8H6YPF5</accession>
<dbReference type="Proteomes" id="UP000623467">
    <property type="component" value="Unassembled WGS sequence"/>
</dbReference>
<dbReference type="InterPro" id="IPR032675">
    <property type="entry name" value="LRR_dom_sf"/>
</dbReference>
<dbReference type="EMBL" id="JACAZH010000007">
    <property type="protein sequence ID" value="KAF7363758.1"/>
    <property type="molecule type" value="Genomic_DNA"/>
</dbReference>
<protein>
    <recommendedName>
        <fullName evidence="3">F-box domain-containing protein</fullName>
    </recommendedName>
</protein>
<dbReference type="OrthoDB" id="3248197at2759"/>
<sequence>MSFSNSPFTDRLNTNYIPSDSEILQIRALLVDPVEEVARIDAQIAEMELALTQLREKRALLQKPIDAHNAPHIAHEARSSGCSSGNLSLLYWRSVAYSTPILWSSIHIPPLDYLSTPPDVLLGLERLVATWLERSASRPLSVSLFDVNRVDSTLETHPLILQLVAVSQRLRCFKFSGDPELLDPLLRLGPEDVPLLKTILMRTRNTPHTNILQIPTLQELNLTMPSSDPLSLPLPWSQLTSLRLENQRITHTHESGLDFDGAFDILRKCSNLEECRLYITKPSTPLGLPSINLPQLHTLDFTGWEFHFEKWSSGLVAPNLRCLRIGLVIGNNVPGSLAHVSLKADIDLDRFTPSSLLEFLQSLPTISHLRLSSVIYTDRPVSLDDEFMALFGPPHNLCPMLTHITLLPHSTGFSDAAALAFIRARMAMPTPLQRFEANFRRQMELNIMPELQSFISDGLKVVVGYAPAPWKFKPQNGLDKL</sequence>
<dbReference type="AlphaFoldDB" id="A0A8H6YPF5"/>
<proteinExistence type="predicted"/>
<reference evidence="1" key="1">
    <citation type="submission" date="2020-05" db="EMBL/GenBank/DDBJ databases">
        <title>Mycena genomes resolve the evolution of fungal bioluminescence.</title>
        <authorList>
            <person name="Tsai I.J."/>
        </authorList>
    </citation>
    <scope>NUCLEOTIDE SEQUENCE</scope>
    <source>
        <strain evidence="1">160909Yilan</strain>
    </source>
</reference>
<gene>
    <name evidence="1" type="ORF">MSAN_01033600</name>
</gene>
<dbReference type="SUPFAM" id="SSF52047">
    <property type="entry name" value="RNI-like"/>
    <property type="match status" value="1"/>
</dbReference>
<name>A0A8H6YPF5_9AGAR</name>